<feature type="compositionally biased region" description="Basic and acidic residues" evidence="1">
    <location>
        <begin position="173"/>
        <end position="183"/>
    </location>
</feature>
<protein>
    <submittedName>
        <fullName evidence="3">Uncharacterized protein</fullName>
    </submittedName>
</protein>
<dbReference type="STRING" id="91626.A0A0C9LT34"/>
<reference evidence="3" key="1">
    <citation type="submission" date="2014-09" db="EMBL/GenBank/DDBJ databases">
        <title>Draft genome sequence of an oleaginous Mucoromycotina fungus Mucor ambiguus NBRC6742.</title>
        <authorList>
            <person name="Takeda I."/>
            <person name="Yamane N."/>
            <person name="Morita T."/>
            <person name="Tamano K."/>
            <person name="Machida M."/>
            <person name="Baker S."/>
            <person name="Koike H."/>
        </authorList>
    </citation>
    <scope>NUCLEOTIDE SEQUENCE</scope>
    <source>
        <strain evidence="3">NBRC 6742</strain>
    </source>
</reference>
<organism evidence="3">
    <name type="scientific">Mucor ambiguus</name>
    <dbReference type="NCBI Taxonomy" id="91626"/>
    <lineage>
        <taxon>Eukaryota</taxon>
        <taxon>Fungi</taxon>
        <taxon>Fungi incertae sedis</taxon>
        <taxon>Mucoromycota</taxon>
        <taxon>Mucoromycotina</taxon>
        <taxon>Mucoromycetes</taxon>
        <taxon>Mucorales</taxon>
        <taxon>Mucorineae</taxon>
        <taxon>Mucoraceae</taxon>
        <taxon>Mucor</taxon>
    </lineage>
</organism>
<proteinExistence type="predicted"/>
<feature type="compositionally biased region" description="Basic residues" evidence="1">
    <location>
        <begin position="120"/>
        <end position="130"/>
    </location>
</feature>
<name>A0A0C9LT34_9FUNG</name>
<evidence type="ECO:0000313" key="3">
    <source>
        <dbReference type="EMBL" id="GAN03340.1"/>
    </source>
</evidence>
<feature type="region of interest" description="Disordered" evidence="1">
    <location>
        <begin position="55"/>
        <end position="82"/>
    </location>
</feature>
<feature type="compositionally biased region" description="Polar residues" evidence="1">
    <location>
        <begin position="110"/>
        <end position="119"/>
    </location>
</feature>
<dbReference type="EMBL" id="DF836328">
    <property type="protein sequence ID" value="GAN03340.1"/>
    <property type="molecule type" value="Genomic_DNA"/>
</dbReference>
<accession>A0A0C9LT34</accession>
<dbReference type="Proteomes" id="UP000053815">
    <property type="component" value="Unassembled WGS sequence"/>
</dbReference>
<feature type="compositionally biased region" description="Low complexity" evidence="1">
    <location>
        <begin position="136"/>
        <end position="145"/>
    </location>
</feature>
<feature type="compositionally biased region" description="Basic and acidic residues" evidence="1">
    <location>
        <begin position="155"/>
        <end position="165"/>
    </location>
</feature>
<feature type="region of interest" description="Disordered" evidence="1">
    <location>
        <begin position="110"/>
        <end position="233"/>
    </location>
</feature>
<feature type="compositionally biased region" description="Acidic residues" evidence="1">
    <location>
        <begin position="186"/>
        <end position="226"/>
    </location>
</feature>
<evidence type="ECO:0000313" key="4">
    <source>
        <dbReference type="Proteomes" id="UP000053815"/>
    </source>
</evidence>
<dbReference type="AlphaFoldDB" id="A0A0C9LT34"/>
<evidence type="ECO:0000256" key="1">
    <source>
        <dbReference type="SAM" id="MobiDB-lite"/>
    </source>
</evidence>
<keyword evidence="4" id="KW-1185">Reference proteome</keyword>
<feature type="signal peptide" evidence="2">
    <location>
        <begin position="1"/>
        <end position="22"/>
    </location>
</feature>
<sequence length="233" mass="25032">MRFNILSLGLVATVVMSAFVRAIPFAEAIDGANKSIGNTGTGDSDLLNRVARHDINGGPTDGDLTGDVRDLGQSIPDDPEAGAESIADTALGCSLGNGLKKAIGCVTATSNSGATANNKRSSRLSRRQLLQRRAEAATTTDATADPPDDDDVEKEENFVRRKTSEDGDEKDEEKDKEKRERSVNGEVDEKEADEQEPEEEELDENEVEDDGIEVEPDEEDADELGDAEPAGRR</sequence>
<evidence type="ECO:0000256" key="2">
    <source>
        <dbReference type="SAM" id="SignalP"/>
    </source>
</evidence>
<keyword evidence="2" id="KW-0732">Signal</keyword>
<gene>
    <name evidence="3" type="ORF">MAM1_0039d02793</name>
</gene>
<feature type="chain" id="PRO_5002199060" evidence="2">
    <location>
        <begin position="23"/>
        <end position="233"/>
    </location>
</feature>